<evidence type="ECO:0008006" key="3">
    <source>
        <dbReference type="Google" id="ProtNLM"/>
    </source>
</evidence>
<keyword evidence="2" id="KW-1185">Reference proteome</keyword>
<proteinExistence type="predicted"/>
<evidence type="ECO:0000313" key="2">
    <source>
        <dbReference type="Proteomes" id="UP000825123"/>
    </source>
</evidence>
<gene>
    <name evidence="1" type="ORF">KN1_28920</name>
</gene>
<dbReference type="KEGG" id="csty:KN1_28920"/>
<dbReference type="GeneID" id="66164606"/>
<dbReference type="Proteomes" id="UP000825123">
    <property type="component" value="Chromosome"/>
</dbReference>
<sequence>MILESLIKTVSALETKNPKQKILEIIKNRGVEVEEINLKANNEDVTYLRFYVKNSKNRTVEVLGRLGAVQINNSIGLVSDADGAIVSLTVLLELLNLIENGFNIPINVTVITNVSTNAMLIPHQPFYFMVPLVGLEEAIKYEVDKKADTLISIDSTKGNKIAKYNDFAITHVIKEGYILRVTEEIIDIYTRVTNHEPYFIPLTTGDLTPLSFKVYHISTTLVSPWIYTDAAVLGVATVSAYPVPGYATGVMDINMLEHASRFILELIKYLNDKNLVYYDDELKELKEKIGNSNLLRFHSGGIS</sequence>
<dbReference type="InterPro" id="IPR009561">
    <property type="entry name" value="DUF1177"/>
</dbReference>
<dbReference type="AlphaFoldDB" id="A0A8D5ZKP7"/>
<protein>
    <recommendedName>
        <fullName evidence="3">DUF1177 domain-containing protein</fullName>
    </recommendedName>
</protein>
<organism evidence="1 2">
    <name type="scientific">Stygiolobus caldivivus</name>
    <dbReference type="NCBI Taxonomy" id="2824673"/>
    <lineage>
        <taxon>Archaea</taxon>
        <taxon>Thermoproteota</taxon>
        <taxon>Thermoprotei</taxon>
        <taxon>Sulfolobales</taxon>
        <taxon>Sulfolobaceae</taxon>
        <taxon>Stygiolobus</taxon>
    </lineage>
</organism>
<dbReference type="RefSeq" id="WP_221288424.1">
    <property type="nucleotide sequence ID" value="NZ_AP024597.1"/>
</dbReference>
<reference evidence="1 2" key="1">
    <citation type="submission" date="2021-04" db="EMBL/GenBank/DDBJ databases">
        <title>Complete genome sequence of Stygiolobus sp. KN-1.</title>
        <authorList>
            <person name="Nakamura K."/>
            <person name="Sakai H."/>
            <person name="Kurosawa N."/>
        </authorList>
    </citation>
    <scope>NUCLEOTIDE SEQUENCE [LARGE SCALE GENOMIC DNA]</scope>
    <source>
        <strain evidence="1 2">KN-1</strain>
    </source>
</reference>
<name>A0A8D5ZKP7_9CREN</name>
<evidence type="ECO:0000313" key="1">
    <source>
        <dbReference type="EMBL" id="BCU71595.1"/>
    </source>
</evidence>
<dbReference type="EMBL" id="AP024597">
    <property type="protein sequence ID" value="BCU71595.1"/>
    <property type="molecule type" value="Genomic_DNA"/>
</dbReference>
<dbReference type="Pfam" id="PF06675">
    <property type="entry name" value="DUF1177"/>
    <property type="match status" value="1"/>
</dbReference>
<accession>A0A8D5ZKP7</accession>